<dbReference type="PANTHER" id="PTHR12598:SF0">
    <property type="entry name" value="COPPER HOMEOSTASIS PROTEIN CUTC HOMOLOG"/>
    <property type="match status" value="1"/>
</dbReference>
<evidence type="ECO:0000256" key="1">
    <source>
        <dbReference type="ARBA" id="ARBA00007768"/>
    </source>
</evidence>
<dbReference type="PANTHER" id="PTHR12598">
    <property type="entry name" value="COPPER HOMEOSTASIS PROTEIN CUTC"/>
    <property type="match status" value="1"/>
</dbReference>
<dbReference type="InterPro" id="IPR005627">
    <property type="entry name" value="CutC-like"/>
</dbReference>
<proteinExistence type="inferred from homology"/>
<reference evidence="3 4" key="1">
    <citation type="submission" date="2020-07" db="EMBL/GenBank/DDBJ databases">
        <title>Facklamia lactis sp. nov., isolated from raw milk.</title>
        <authorList>
            <person name="Doll E.V."/>
            <person name="Huptas C."/>
            <person name="Staib L."/>
            <person name="Wenning M."/>
            <person name="Scherer S."/>
        </authorList>
    </citation>
    <scope>NUCLEOTIDE SEQUENCE [LARGE SCALE GENOMIC DNA]</scope>
    <source>
        <strain evidence="3 4">DSM 111018</strain>
    </source>
</reference>
<accession>A0ABS0LT26</accession>
<evidence type="ECO:0000313" key="4">
    <source>
        <dbReference type="Proteomes" id="UP000721415"/>
    </source>
</evidence>
<dbReference type="Gene3D" id="3.20.20.380">
    <property type="entry name" value="Copper homeostasis (CutC) domain"/>
    <property type="match status" value="1"/>
</dbReference>
<protein>
    <recommendedName>
        <fullName evidence="2">PF03932 family protein CutC</fullName>
    </recommendedName>
</protein>
<dbReference type="Pfam" id="PF03932">
    <property type="entry name" value="CutC"/>
    <property type="match status" value="1"/>
</dbReference>
<keyword evidence="4" id="KW-1185">Reference proteome</keyword>
<comment type="similarity">
    <text evidence="1 2">Belongs to the CutC family.</text>
</comment>
<dbReference type="InterPro" id="IPR036822">
    <property type="entry name" value="CutC-like_dom_sf"/>
</dbReference>
<comment type="caution">
    <text evidence="2">Once thought to be involved in copper homeostasis, experiments in E.coli have shown this is not the case.</text>
</comment>
<dbReference type="SUPFAM" id="SSF110395">
    <property type="entry name" value="CutC-like"/>
    <property type="match status" value="1"/>
</dbReference>
<name>A0ABS0LT26_9LACT</name>
<evidence type="ECO:0000256" key="2">
    <source>
        <dbReference type="HAMAP-Rule" id="MF_00795"/>
    </source>
</evidence>
<evidence type="ECO:0000313" key="3">
    <source>
        <dbReference type="EMBL" id="MBG9987325.1"/>
    </source>
</evidence>
<dbReference type="Proteomes" id="UP000721415">
    <property type="component" value="Unassembled WGS sequence"/>
</dbReference>
<dbReference type="HAMAP" id="MF_00795">
    <property type="entry name" value="CutC"/>
    <property type="match status" value="1"/>
</dbReference>
<organism evidence="3 4">
    <name type="scientific">Facklamia lactis</name>
    <dbReference type="NCBI Taxonomy" id="2749967"/>
    <lineage>
        <taxon>Bacteria</taxon>
        <taxon>Bacillati</taxon>
        <taxon>Bacillota</taxon>
        <taxon>Bacilli</taxon>
        <taxon>Lactobacillales</taxon>
        <taxon>Aerococcaceae</taxon>
        <taxon>Facklamia</taxon>
    </lineage>
</organism>
<sequence>MKNNLLIEVCAGSLKDCLIAQEQGADRIELNSGLFLGGLTPSLGTLIAVKQEVEIPIICMVRPRGGGFHYHDEDLAVIFKDAELLLENGADGIAFGFLTADGQIDQDLTERMIQLCHSYGKEAVFHRALDCSQDYQSSLETLIRLHCDRVLTSGGYAKVSEGIPEIAEYHQRYGDQIEFCLGSGITDENIEEIAEKTGVPQLHGSFKKWEQDPTTSSHTISFAYSQQGDYDEVDPERLARAVAKAHRMSDQH</sequence>
<dbReference type="EMBL" id="JACBXQ010000007">
    <property type="protein sequence ID" value="MBG9987325.1"/>
    <property type="molecule type" value="Genomic_DNA"/>
</dbReference>
<gene>
    <name evidence="2" type="primary">cutC</name>
    <name evidence="3" type="ORF">HZY91_10650</name>
</gene>
<comment type="subcellular location">
    <subcellularLocation>
        <location evidence="2">Cytoplasm</location>
    </subcellularLocation>
</comment>
<comment type="caution">
    <text evidence="3">The sequence shown here is derived from an EMBL/GenBank/DDBJ whole genome shotgun (WGS) entry which is preliminary data.</text>
</comment>
<keyword evidence="2" id="KW-0963">Cytoplasm</keyword>
<dbReference type="RefSeq" id="WP_197116248.1">
    <property type="nucleotide sequence ID" value="NZ_JACBXQ010000007.1"/>
</dbReference>